<feature type="signal peptide" evidence="2">
    <location>
        <begin position="1"/>
        <end position="16"/>
    </location>
</feature>
<accession>A0A4Z2J532</accession>
<evidence type="ECO:0000256" key="2">
    <source>
        <dbReference type="SAM" id="SignalP"/>
    </source>
</evidence>
<evidence type="ECO:0008006" key="5">
    <source>
        <dbReference type="Google" id="ProtNLM"/>
    </source>
</evidence>
<gene>
    <name evidence="3" type="ORF">EYF80_005028</name>
</gene>
<evidence type="ECO:0000256" key="1">
    <source>
        <dbReference type="SAM" id="MobiDB-lite"/>
    </source>
</evidence>
<reference evidence="3 4" key="1">
    <citation type="submission" date="2019-03" db="EMBL/GenBank/DDBJ databases">
        <title>First draft genome of Liparis tanakae, snailfish: a comprehensive survey of snailfish specific genes.</title>
        <authorList>
            <person name="Kim W."/>
            <person name="Song I."/>
            <person name="Jeong J.-H."/>
            <person name="Kim D."/>
            <person name="Kim S."/>
            <person name="Ryu S."/>
            <person name="Song J.Y."/>
            <person name="Lee S.K."/>
        </authorList>
    </citation>
    <scope>NUCLEOTIDE SEQUENCE [LARGE SCALE GENOMIC DNA]</scope>
    <source>
        <tissue evidence="3">Muscle</tissue>
    </source>
</reference>
<evidence type="ECO:0000313" key="3">
    <source>
        <dbReference type="EMBL" id="TNN84613.1"/>
    </source>
</evidence>
<comment type="caution">
    <text evidence="3">The sequence shown here is derived from an EMBL/GenBank/DDBJ whole genome shotgun (WGS) entry which is preliminary data.</text>
</comment>
<proteinExistence type="predicted"/>
<dbReference type="AlphaFoldDB" id="A0A4Z2J532"/>
<organism evidence="3 4">
    <name type="scientific">Liparis tanakae</name>
    <name type="common">Tanaka's snailfish</name>
    <dbReference type="NCBI Taxonomy" id="230148"/>
    <lineage>
        <taxon>Eukaryota</taxon>
        <taxon>Metazoa</taxon>
        <taxon>Chordata</taxon>
        <taxon>Craniata</taxon>
        <taxon>Vertebrata</taxon>
        <taxon>Euteleostomi</taxon>
        <taxon>Actinopterygii</taxon>
        <taxon>Neopterygii</taxon>
        <taxon>Teleostei</taxon>
        <taxon>Neoteleostei</taxon>
        <taxon>Acanthomorphata</taxon>
        <taxon>Eupercaria</taxon>
        <taxon>Perciformes</taxon>
        <taxon>Cottioidei</taxon>
        <taxon>Cottales</taxon>
        <taxon>Liparidae</taxon>
        <taxon>Liparis</taxon>
    </lineage>
</organism>
<name>A0A4Z2J532_9TELE</name>
<sequence>MFALVAVPLLMTPVQSSQRGDEDFNPACTLRSRRLRSQSRRRAPPAVPEKRANRVPPLELPRLLPLSPHVIPDLAARGRIMWISLRRGGRGQPWDFGCEPSLSPERPAPSWTCLRPFVVGRWRRYEGITDRLF</sequence>
<keyword evidence="2" id="KW-0732">Signal</keyword>
<feature type="region of interest" description="Disordered" evidence="1">
    <location>
        <begin position="16"/>
        <end position="54"/>
    </location>
</feature>
<feature type="chain" id="PRO_5021448549" description="Secreted protein" evidence="2">
    <location>
        <begin position="17"/>
        <end position="133"/>
    </location>
</feature>
<dbReference type="Proteomes" id="UP000314294">
    <property type="component" value="Unassembled WGS sequence"/>
</dbReference>
<protein>
    <recommendedName>
        <fullName evidence="5">Secreted protein</fullName>
    </recommendedName>
</protein>
<keyword evidence="4" id="KW-1185">Reference proteome</keyword>
<feature type="compositionally biased region" description="Basic residues" evidence="1">
    <location>
        <begin position="31"/>
        <end position="43"/>
    </location>
</feature>
<evidence type="ECO:0000313" key="4">
    <source>
        <dbReference type="Proteomes" id="UP000314294"/>
    </source>
</evidence>
<dbReference type="EMBL" id="SRLO01000025">
    <property type="protein sequence ID" value="TNN84613.1"/>
    <property type="molecule type" value="Genomic_DNA"/>
</dbReference>